<sequence>MVSHWSVNAVPYDMCMITPSEVALAVDDDSNTHEVQFITVTHNQLVSGRKFKLPHTCKSIAHHQGDLFITSGTALYKYTLSGKQICRLHEDLSGSFTV</sequence>
<comment type="caution">
    <text evidence="1">The sequence shown here is derived from an EMBL/GenBank/DDBJ whole genome shotgun (WGS) entry which is preliminary data.</text>
</comment>
<organism evidence="1 2">
    <name type="scientific">Dreissena polymorpha</name>
    <name type="common">Zebra mussel</name>
    <name type="synonym">Mytilus polymorpha</name>
    <dbReference type="NCBI Taxonomy" id="45954"/>
    <lineage>
        <taxon>Eukaryota</taxon>
        <taxon>Metazoa</taxon>
        <taxon>Spiralia</taxon>
        <taxon>Lophotrochozoa</taxon>
        <taxon>Mollusca</taxon>
        <taxon>Bivalvia</taxon>
        <taxon>Autobranchia</taxon>
        <taxon>Heteroconchia</taxon>
        <taxon>Euheterodonta</taxon>
        <taxon>Imparidentia</taxon>
        <taxon>Neoheterodontei</taxon>
        <taxon>Myida</taxon>
        <taxon>Dreissenoidea</taxon>
        <taxon>Dreissenidae</taxon>
        <taxon>Dreissena</taxon>
    </lineage>
</organism>
<evidence type="ECO:0000313" key="2">
    <source>
        <dbReference type="Proteomes" id="UP000828390"/>
    </source>
</evidence>
<keyword evidence="2" id="KW-1185">Reference proteome</keyword>
<reference evidence="1" key="1">
    <citation type="journal article" date="2019" name="bioRxiv">
        <title>The Genome of the Zebra Mussel, Dreissena polymorpha: A Resource for Invasive Species Research.</title>
        <authorList>
            <person name="McCartney M.A."/>
            <person name="Auch B."/>
            <person name="Kono T."/>
            <person name="Mallez S."/>
            <person name="Zhang Y."/>
            <person name="Obille A."/>
            <person name="Becker A."/>
            <person name="Abrahante J.E."/>
            <person name="Garbe J."/>
            <person name="Badalamenti J.P."/>
            <person name="Herman A."/>
            <person name="Mangelson H."/>
            <person name="Liachko I."/>
            <person name="Sullivan S."/>
            <person name="Sone E.D."/>
            <person name="Koren S."/>
            <person name="Silverstein K.A.T."/>
            <person name="Beckman K.B."/>
            <person name="Gohl D.M."/>
        </authorList>
    </citation>
    <scope>NUCLEOTIDE SEQUENCE</scope>
    <source>
        <strain evidence="1">Duluth1</strain>
        <tissue evidence="1">Whole animal</tissue>
    </source>
</reference>
<accession>A0A9D4RUT0</accession>
<dbReference type="Proteomes" id="UP000828390">
    <property type="component" value="Unassembled WGS sequence"/>
</dbReference>
<name>A0A9D4RUT0_DREPO</name>
<proteinExistence type="predicted"/>
<protein>
    <submittedName>
        <fullName evidence="1">Uncharacterized protein</fullName>
    </submittedName>
</protein>
<dbReference type="AlphaFoldDB" id="A0A9D4RUT0"/>
<evidence type="ECO:0000313" key="1">
    <source>
        <dbReference type="EMBL" id="KAH3879553.1"/>
    </source>
</evidence>
<gene>
    <name evidence="1" type="ORF">DPMN_003456</name>
</gene>
<reference evidence="1" key="2">
    <citation type="submission" date="2020-11" db="EMBL/GenBank/DDBJ databases">
        <authorList>
            <person name="McCartney M.A."/>
            <person name="Auch B."/>
            <person name="Kono T."/>
            <person name="Mallez S."/>
            <person name="Becker A."/>
            <person name="Gohl D.M."/>
            <person name="Silverstein K.A.T."/>
            <person name="Koren S."/>
            <person name="Bechman K.B."/>
            <person name="Herman A."/>
            <person name="Abrahante J.E."/>
            <person name="Garbe J."/>
        </authorList>
    </citation>
    <scope>NUCLEOTIDE SEQUENCE</scope>
    <source>
        <strain evidence="1">Duluth1</strain>
        <tissue evidence="1">Whole animal</tissue>
    </source>
</reference>
<dbReference type="EMBL" id="JAIWYP010000001">
    <property type="protein sequence ID" value="KAH3879553.1"/>
    <property type="molecule type" value="Genomic_DNA"/>
</dbReference>